<accession>A0A5S9EQK3</accession>
<proteinExistence type="predicted"/>
<dbReference type="EMBL" id="AP019524">
    <property type="protein sequence ID" value="BBI90575.1"/>
    <property type="molecule type" value="Genomic_DNA"/>
</dbReference>
<dbReference type="RefSeq" id="YP_009873867.1">
    <property type="nucleotide sequence ID" value="NC_049340.1"/>
</dbReference>
<keyword evidence="2" id="KW-1185">Reference proteome</keyword>
<evidence type="ECO:0000313" key="2">
    <source>
        <dbReference type="Proteomes" id="UP000422648"/>
    </source>
</evidence>
<sequence>MINKKQAQYYLDNCKTHSLIQKVCRIQGNYIPAEEAKDNKTCRYKIQRQISFIQDGVSRKLMVVNENSLLFWKRYLNTLYTLKNCGLLVDDIMKMFMNDRFLSYKSSISDITNFHTIKLTSYKNEIESYKLNKVDSDTFNLFVVFYDGVSINITLNNAESVNACFKSKQEIVIHKFNNK</sequence>
<reference evidence="1 2" key="1">
    <citation type="journal article" date="2019" name="Arch. Virol.">
        <title>A novel jumbo Tenacibaculum maritimum lytic phage with head-fiber-like appendages.</title>
        <authorList>
            <person name="Kawato Y."/>
            <person name="Istiqomah I."/>
            <person name="Gaafar A.Y."/>
            <person name="Hanaoka M."/>
            <person name="Ishimaru K."/>
            <person name="Yasuike M."/>
            <person name="Nishiki I."/>
            <person name="Nakamura Y."/>
            <person name="Fujiwara A."/>
            <person name="Nakai T."/>
        </authorList>
    </citation>
    <scope>NUCLEOTIDE SEQUENCE [LARGE SCALE GENOMIC DNA]</scope>
    <source>
        <strain evidence="1 2">PTm1</strain>
    </source>
</reference>
<dbReference type="Proteomes" id="UP000422648">
    <property type="component" value="Segment"/>
</dbReference>
<dbReference type="KEGG" id="vg:55802988"/>
<name>A0A5S9EQK3_9CAUD</name>
<protein>
    <submittedName>
        <fullName evidence="1">Uncharacterized protein</fullName>
    </submittedName>
</protein>
<evidence type="ECO:0000313" key="1">
    <source>
        <dbReference type="EMBL" id="BBI90575.1"/>
    </source>
</evidence>
<dbReference type="GeneID" id="55802988"/>
<organism evidence="1 2">
    <name type="scientific">Tenacibaculum phage PTm1</name>
    <dbReference type="NCBI Taxonomy" id="2547425"/>
    <lineage>
        <taxon>Viruses</taxon>
        <taxon>Duplodnaviria</taxon>
        <taxon>Heunggongvirae</taxon>
        <taxon>Uroviricota</taxon>
        <taxon>Caudoviricetes</taxon>
        <taxon>Shirahamavirus</taxon>
        <taxon>Shirahamavirus PTm1</taxon>
    </lineage>
</organism>